<evidence type="ECO:0000256" key="6">
    <source>
        <dbReference type="SAM" id="MobiDB-lite"/>
    </source>
</evidence>
<dbReference type="EMBL" id="CAJPDT010000154">
    <property type="protein sequence ID" value="CAF9941701.1"/>
    <property type="molecule type" value="Genomic_DNA"/>
</dbReference>
<dbReference type="OrthoDB" id="5022096at2759"/>
<comment type="caution">
    <text evidence="9">The sequence shown here is derived from an EMBL/GenBank/DDBJ whole genome shotgun (WGS) entry which is preliminary data.</text>
</comment>
<feature type="compositionally biased region" description="Basic and acidic residues" evidence="6">
    <location>
        <begin position="355"/>
        <end position="375"/>
    </location>
</feature>
<sequence length="417" mass="47148">MVSQPTVPPPEGDKNASAGLLATTILVTVISVVLVGLRFVTRIWIVKRVGWDDWTILFACLGHPIGMALVIVQLHYGLGRPAYYLTPHQFQEFSKYAYGEWLQTFATLMFTKVSICLFLLRITITKAFIRPLQAAIIILVVSNIILSLLWILQCTPHLDKAWNDKSAGKCFSKGQLERIIISQAIISIISDFFLSAFPILILRKVQISFRSKLGLCALMGLGVITGSLSLVRTVLNWQNETDDPTWASIPNWYWRSWEVVFGIVAACIPTLRPGYKWLVGEVRTRFTKMRSGQTKMVEDPRSKWSAPKPSASDPSKSSRVKKMTETSMNRRSVTHEEDILPLQNFEPSIRASMERYPRGDDDYSRAQYPRDEHGHERRHGLHIPGDMSTNRPGHFKRLDSEAKIGGGHGAEEVEDRI</sequence>
<dbReference type="GO" id="GO:0016020">
    <property type="term" value="C:membrane"/>
    <property type="evidence" value="ECO:0007669"/>
    <property type="project" value="UniProtKB-SubCell"/>
</dbReference>
<evidence type="ECO:0000256" key="4">
    <source>
        <dbReference type="ARBA" id="ARBA00023136"/>
    </source>
</evidence>
<dbReference type="Pfam" id="PF20684">
    <property type="entry name" value="Fung_rhodopsin"/>
    <property type="match status" value="1"/>
</dbReference>
<dbReference type="InterPro" id="IPR052337">
    <property type="entry name" value="SAT4-like"/>
</dbReference>
<feature type="compositionally biased region" description="Low complexity" evidence="6">
    <location>
        <begin position="303"/>
        <end position="317"/>
    </location>
</feature>
<dbReference type="PANTHER" id="PTHR33048:SF129">
    <property type="entry name" value="INTEGRAL MEMBRANE PROTEIN-RELATED"/>
    <property type="match status" value="1"/>
</dbReference>
<keyword evidence="3 7" id="KW-1133">Transmembrane helix</keyword>
<evidence type="ECO:0000256" key="5">
    <source>
        <dbReference type="ARBA" id="ARBA00038359"/>
    </source>
</evidence>
<feature type="region of interest" description="Disordered" evidence="6">
    <location>
        <begin position="290"/>
        <end position="332"/>
    </location>
</feature>
<dbReference type="Proteomes" id="UP000664534">
    <property type="component" value="Unassembled WGS sequence"/>
</dbReference>
<feature type="transmembrane region" description="Helical" evidence="7">
    <location>
        <begin position="20"/>
        <end position="41"/>
    </location>
</feature>
<feature type="transmembrane region" description="Helical" evidence="7">
    <location>
        <begin position="132"/>
        <end position="152"/>
    </location>
</feature>
<dbReference type="AlphaFoldDB" id="A0A8H3PHX4"/>
<name>A0A8H3PHX4_9LECA</name>
<evidence type="ECO:0000259" key="8">
    <source>
        <dbReference type="Pfam" id="PF20684"/>
    </source>
</evidence>
<comment type="similarity">
    <text evidence="5">Belongs to the SAT4 family.</text>
</comment>
<keyword evidence="2 7" id="KW-0812">Transmembrane</keyword>
<evidence type="ECO:0000313" key="10">
    <source>
        <dbReference type="Proteomes" id="UP000664534"/>
    </source>
</evidence>
<evidence type="ECO:0000256" key="7">
    <source>
        <dbReference type="SAM" id="Phobius"/>
    </source>
</evidence>
<reference evidence="9" key="1">
    <citation type="submission" date="2021-03" db="EMBL/GenBank/DDBJ databases">
        <authorList>
            <person name="Tagirdzhanova G."/>
        </authorList>
    </citation>
    <scope>NUCLEOTIDE SEQUENCE</scope>
</reference>
<organism evidence="9 10">
    <name type="scientific">Imshaugia aleurites</name>
    <dbReference type="NCBI Taxonomy" id="172621"/>
    <lineage>
        <taxon>Eukaryota</taxon>
        <taxon>Fungi</taxon>
        <taxon>Dikarya</taxon>
        <taxon>Ascomycota</taxon>
        <taxon>Pezizomycotina</taxon>
        <taxon>Lecanoromycetes</taxon>
        <taxon>OSLEUM clade</taxon>
        <taxon>Lecanoromycetidae</taxon>
        <taxon>Lecanorales</taxon>
        <taxon>Lecanorineae</taxon>
        <taxon>Parmeliaceae</taxon>
        <taxon>Imshaugia</taxon>
    </lineage>
</organism>
<evidence type="ECO:0000256" key="1">
    <source>
        <dbReference type="ARBA" id="ARBA00004141"/>
    </source>
</evidence>
<evidence type="ECO:0000256" key="3">
    <source>
        <dbReference type="ARBA" id="ARBA00022989"/>
    </source>
</evidence>
<keyword evidence="10" id="KW-1185">Reference proteome</keyword>
<dbReference type="PANTHER" id="PTHR33048">
    <property type="entry name" value="PTH11-LIKE INTEGRAL MEMBRANE PROTEIN (AFU_ORTHOLOGUE AFUA_5G11245)"/>
    <property type="match status" value="1"/>
</dbReference>
<evidence type="ECO:0000313" key="9">
    <source>
        <dbReference type="EMBL" id="CAF9941701.1"/>
    </source>
</evidence>
<feature type="transmembrane region" description="Helical" evidence="7">
    <location>
        <begin position="213"/>
        <end position="232"/>
    </location>
</feature>
<feature type="transmembrane region" description="Helical" evidence="7">
    <location>
        <begin position="179"/>
        <end position="201"/>
    </location>
</feature>
<protein>
    <recommendedName>
        <fullName evidence="8">Rhodopsin domain-containing protein</fullName>
    </recommendedName>
</protein>
<gene>
    <name evidence="9" type="ORF">IMSHALPRED_002858</name>
</gene>
<feature type="transmembrane region" description="Helical" evidence="7">
    <location>
        <begin position="252"/>
        <end position="271"/>
    </location>
</feature>
<proteinExistence type="inferred from homology"/>
<keyword evidence="4 7" id="KW-0472">Membrane</keyword>
<feature type="region of interest" description="Disordered" evidence="6">
    <location>
        <begin position="355"/>
        <end position="417"/>
    </location>
</feature>
<comment type="subcellular location">
    <subcellularLocation>
        <location evidence="1">Membrane</location>
        <topology evidence="1">Multi-pass membrane protein</topology>
    </subcellularLocation>
</comment>
<feature type="transmembrane region" description="Helical" evidence="7">
    <location>
        <begin position="96"/>
        <end position="120"/>
    </location>
</feature>
<accession>A0A8H3PHX4</accession>
<dbReference type="InterPro" id="IPR049326">
    <property type="entry name" value="Rhodopsin_dom_fungi"/>
</dbReference>
<feature type="domain" description="Rhodopsin" evidence="8">
    <location>
        <begin position="37"/>
        <end position="274"/>
    </location>
</feature>
<evidence type="ECO:0000256" key="2">
    <source>
        <dbReference type="ARBA" id="ARBA00022692"/>
    </source>
</evidence>
<feature type="transmembrane region" description="Helical" evidence="7">
    <location>
        <begin position="53"/>
        <end position="76"/>
    </location>
</feature>